<proteinExistence type="predicted"/>
<dbReference type="Proteomes" id="UP000054560">
    <property type="component" value="Unassembled WGS sequence"/>
</dbReference>
<accession>A0A0L0FK52</accession>
<dbReference type="SUPFAM" id="SSF50729">
    <property type="entry name" value="PH domain-like"/>
    <property type="match status" value="1"/>
</dbReference>
<reference evidence="3 4" key="1">
    <citation type="submission" date="2011-02" db="EMBL/GenBank/DDBJ databases">
        <title>The Genome Sequence of Sphaeroforma arctica JP610.</title>
        <authorList>
            <consortium name="The Broad Institute Genome Sequencing Platform"/>
            <person name="Russ C."/>
            <person name="Cuomo C."/>
            <person name="Young S.K."/>
            <person name="Zeng Q."/>
            <person name="Gargeya S."/>
            <person name="Alvarado L."/>
            <person name="Berlin A."/>
            <person name="Chapman S.B."/>
            <person name="Chen Z."/>
            <person name="Freedman E."/>
            <person name="Gellesch M."/>
            <person name="Goldberg J."/>
            <person name="Griggs A."/>
            <person name="Gujja S."/>
            <person name="Heilman E."/>
            <person name="Heiman D."/>
            <person name="Howarth C."/>
            <person name="Mehta T."/>
            <person name="Neiman D."/>
            <person name="Pearson M."/>
            <person name="Roberts A."/>
            <person name="Saif S."/>
            <person name="Shea T."/>
            <person name="Shenoy N."/>
            <person name="Sisk P."/>
            <person name="Stolte C."/>
            <person name="Sykes S."/>
            <person name="White J."/>
            <person name="Yandava C."/>
            <person name="Burger G."/>
            <person name="Gray M.W."/>
            <person name="Holland P.W.H."/>
            <person name="King N."/>
            <person name="Lang F.B.F."/>
            <person name="Roger A.J."/>
            <person name="Ruiz-Trillo I."/>
            <person name="Haas B."/>
            <person name="Nusbaum C."/>
            <person name="Birren B."/>
        </authorList>
    </citation>
    <scope>NUCLEOTIDE SEQUENCE [LARGE SCALE GENOMIC DNA]</scope>
    <source>
        <strain evidence="3 4">JP610</strain>
    </source>
</reference>
<feature type="region of interest" description="Disordered" evidence="1">
    <location>
        <begin position="79"/>
        <end position="125"/>
    </location>
</feature>
<dbReference type="GeneID" id="25910908"/>
<feature type="compositionally biased region" description="Polar residues" evidence="1">
    <location>
        <begin position="79"/>
        <end position="92"/>
    </location>
</feature>
<dbReference type="InterPro" id="IPR001849">
    <property type="entry name" value="PH_domain"/>
</dbReference>
<name>A0A0L0FK52_9EUKA</name>
<feature type="region of interest" description="Disordered" evidence="1">
    <location>
        <begin position="331"/>
        <end position="372"/>
    </location>
</feature>
<dbReference type="EMBL" id="KQ242833">
    <property type="protein sequence ID" value="KNC77125.1"/>
    <property type="molecule type" value="Genomic_DNA"/>
</dbReference>
<evidence type="ECO:0000313" key="4">
    <source>
        <dbReference type="Proteomes" id="UP000054560"/>
    </source>
</evidence>
<dbReference type="AlphaFoldDB" id="A0A0L0FK52"/>
<dbReference type="RefSeq" id="XP_014151027.1">
    <property type="nucleotide sequence ID" value="XM_014295552.1"/>
</dbReference>
<evidence type="ECO:0000313" key="3">
    <source>
        <dbReference type="EMBL" id="KNC77125.1"/>
    </source>
</evidence>
<feature type="domain" description="PH" evidence="2">
    <location>
        <begin position="195"/>
        <end position="305"/>
    </location>
</feature>
<evidence type="ECO:0000259" key="2">
    <source>
        <dbReference type="SMART" id="SM00233"/>
    </source>
</evidence>
<dbReference type="SMART" id="SM00233">
    <property type="entry name" value="PH"/>
    <property type="match status" value="1"/>
</dbReference>
<evidence type="ECO:0000256" key="1">
    <source>
        <dbReference type="SAM" id="MobiDB-lite"/>
    </source>
</evidence>
<gene>
    <name evidence="3" type="ORF">SARC_10404</name>
</gene>
<sequence>MSALLQLPSNAVEDTIAGDGLVCDFSATGLDNPESHTLHAYSTSPSQTETATVKAHKHKKNSPMQNPSARLLRHLMSASTPKDNTHSDSNIYGSDGDDGNIEDKNNTNNSANTNSGSNSGSGTNTPTKRLFYLDVALLQQLNQESNDGIVFAADFQEMLETASRLNFNVAEDINCTNGMNSMDADTMSLASHVGKVISGYMVLYKQGSNVLSESGGSHKPRWVSLTQGGKLVVCKRAENGQYLGKPRIIDLVHYDRCDFVGESKTLITLYSTDRSSNVKSLCFVAPEGQLAWEWRNLINTSINQVKLRSMLRKEVQGTRGMIVGGAGSSAGAGAGAGAEGPESSVLGTVSHMASTRECSEEEGYSASPASMS</sequence>
<protein>
    <recommendedName>
        <fullName evidence="2">PH domain-containing protein</fullName>
    </recommendedName>
</protein>
<feature type="compositionally biased region" description="Low complexity" evidence="1">
    <location>
        <begin position="106"/>
        <end position="125"/>
    </location>
</feature>
<organism evidence="3 4">
    <name type="scientific">Sphaeroforma arctica JP610</name>
    <dbReference type="NCBI Taxonomy" id="667725"/>
    <lineage>
        <taxon>Eukaryota</taxon>
        <taxon>Ichthyosporea</taxon>
        <taxon>Ichthyophonida</taxon>
        <taxon>Sphaeroforma</taxon>
    </lineage>
</organism>
<keyword evidence="4" id="KW-1185">Reference proteome</keyword>